<dbReference type="Proteomes" id="UP001165083">
    <property type="component" value="Unassembled WGS sequence"/>
</dbReference>
<proteinExistence type="predicted"/>
<sequence>MSWTNPSTSFISASISAFSRFQFSAIQAHEIRSAPSTVSETLTVPLTSRKGEDGERLNAGVNAPGREIHDGLGAVHVAASARAVLVLAVAAGAVDNDGDVARDLSTTMSVQCRLVGDERHSNLELLDFRHGGGAVAAGGVGAHGAVLDGVKLGMSSTSAREAAAHPHCERVCHPSASSGRQHLARTSTRDASSSPRHARPAAIGLSGELAAHNPGANRAAAGGVYLRHLPRARASVG</sequence>
<organism evidence="2 3">
    <name type="scientific">Phytophthora lilii</name>
    <dbReference type="NCBI Taxonomy" id="2077276"/>
    <lineage>
        <taxon>Eukaryota</taxon>
        <taxon>Sar</taxon>
        <taxon>Stramenopiles</taxon>
        <taxon>Oomycota</taxon>
        <taxon>Peronosporomycetes</taxon>
        <taxon>Peronosporales</taxon>
        <taxon>Peronosporaceae</taxon>
        <taxon>Phytophthora</taxon>
    </lineage>
</organism>
<evidence type="ECO:0000313" key="2">
    <source>
        <dbReference type="EMBL" id="GMF29390.1"/>
    </source>
</evidence>
<feature type="region of interest" description="Disordered" evidence="1">
    <location>
        <begin position="171"/>
        <end position="199"/>
    </location>
</feature>
<name>A0A9W6UAN2_9STRA</name>
<feature type="compositionally biased region" description="Polar residues" evidence="1">
    <location>
        <begin position="175"/>
        <end position="190"/>
    </location>
</feature>
<evidence type="ECO:0000313" key="3">
    <source>
        <dbReference type="Proteomes" id="UP001165083"/>
    </source>
</evidence>
<gene>
    <name evidence="2" type="ORF">Plil01_001246800</name>
</gene>
<dbReference type="AlphaFoldDB" id="A0A9W6UAN2"/>
<comment type="caution">
    <text evidence="2">The sequence shown here is derived from an EMBL/GenBank/DDBJ whole genome shotgun (WGS) entry which is preliminary data.</text>
</comment>
<reference evidence="2" key="1">
    <citation type="submission" date="2023-04" db="EMBL/GenBank/DDBJ databases">
        <title>Phytophthora lilii NBRC 32176.</title>
        <authorList>
            <person name="Ichikawa N."/>
            <person name="Sato H."/>
            <person name="Tonouchi N."/>
        </authorList>
    </citation>
    <scope>NUCLEOTIDE SEQUENCE</scope>
    <source>
        <strain evidence="2">NBRC 32176</strain>
    </source>
</reference>
<keyword evidence="3" id="KW-1185">Reference proteome</keyword>
<accession>A0A9W6UAN2</accession>
<protein>
    <submittedName>
        <fullName evidence="2">Unnamed protein product</fullName>
    </submittedName>
</protein>
<evidence type="ECO:0000256" key="1">
    <source>
        <dbReference type="SAM" id="MobiDB-lite"/>
    </source>
</evidence>
<dbReference type="EMBL" id="BSXW01000773">
    <property type="protein sequence ID" value="GMF29390.1"/>
    <property type="molecule type" value="Genomic_DNA"/>
</dbReference>